<dbReference type="EMBL" id="MRCU01000007">
    <property type="protein sequence ID" value="RKK14976.1"/>
    <property type="molecule type" value="Genomic_DNA"/>
</dbReference>
<evidence type="ECO:0000313" key="2">
    <source>
        <dbReference type="Proteomes" id="UP000270866"/>
    </source>
</evidence>
<dbReference type="Proteomes" id="UP000270866">
    <property type="component" value="Chromosome 9"/>
</dbReference>
<proteinExistence type="predicted"/>
<sequence length="390" mass="44763">MTSQRDTFDPTNVPRPENMERRVYIDQYIQRFHSDLVPQIEEKRKASYPIVCKFYHEQRGQIEVPSVYFEYTVDKTMWKNIFKPLGHGATPAWPWEKGPKPDDMSDGMSNVYREWRIENGLPIAMPQQADNSSDHLIKRVRSPVVVDQAPREALWLRCFGPSQHIGFIRGPFALNLPVWVDFENLVLGDNGRDIDAINDTIVEPGLVVSWEIYNAAPLGLVVPLGLVTGFKDVASQVLPQVQRNLITLWCDVVAWFCEAIAGSTVSLASYLRVIQVTSYALQRTPAHEQAHSSWERALQAPQHFASQARERRETLKKWAPMVKQIIKKPFGEAEQELGTWIWSDDADLVERERRLAIVREIWLHGSSKPEVIRRASNWLTHFSTNLDPSV</sequence>
<gene>
    <name evidence="1" type="ORF">BFJ65_g11520</name>
</gene>
<dbReference type="AlphaFoldDB" id="A0A3L6ND84"/>
<reference evidence="1 2" key="1">
    <citation type="journal article" date="2018" name="Sci. Rep.">
        <title>Characterisation of pathogen-specific regions and novel effector candidates in Fusarium oxysporum f. sp. cepae.</title>
        <authorList>
            <person name="Armitage A.D."/>
            <person name="Taylor A."/>
            <person name="Sobczyk M.K."/>
            <person name="Baxter L."/>
            <person name="Greenfield B.P."/>
            <person name="Bates H.J."/>
            <person name="Wilson F."/>
            <person name="Jackson A.C."/>
            <person name="Ott S."/>
            <person name="Harrison R.J."/>
            <person name="Clarkson J.P."/>
        </authorList>
    </citation>
    <scope>NUCLEOTIDE SEQUENCE [LARGE SCALE GENOMIC DNA]</scope>
    <source>
        <strain evidence="1 2">FoC_Fus2</strain>
    </source>
</reference>
<organism evidence="1 2">
    <name type="scientific">Fusarium oxysporum f. sp. cepae</name>
    <dbReference type="NCBI Taxonomy" id="396571"/>
    <lineage>
        <taxon>Eukaryota</taxon>
        <taxon>Fungi</taxon>
        <taxon>Dikarya</taxon>
        <taxon>Ascomycota</taxon>
        <taxon>Pezizomycotina</taxon>
        <taxon>Sordariomycetes</taxon>
        <taxon>Hypocreomycetidae</taxon>
        <taxon>Hypocreales</taxon>
        <taxon>Nectriaceae</taxon>
        <taxon>Fusarium</taxon>
        <taxon>Fusarium oxysporum species complex</taxon>
    </lineage>
</organism>
<name>A0A3L6ND84_FUSOX</name>
<comment type="caution">
    <text evidence="1">The sequence shown here is derived from an EMBL/GenBank/DDBJ whole genome shotgun (WGS) entry which is preliminary data.</text>
</comment>
<evidence type="ECO:0000313" key="1">
    <source>
        <dbReference type="EMBL" id="RKK14976.1"/>
    </source>
</evidence>
<protein>
    <submittedName>
        <fullName evidence="1">Uncharacterized protein</fullName>
    </submittedName>
</protein>
<accession>A0A3L6ND84</accession>